<dbReference type="EMBL" id="JACHJB010000002">
    <property type="protein sequence ID" value="MBB6348058.1"/>
    <property type="molecule type" value="Genomic_DNA"/>
</dbReference>
<evidence type="ECO:0000256" key="2">
    <source>
        <dbReference type="ARBA" id="ARBA00022801"/>
    </source>
</evidence>
<keyword evidence="3" id="KW-0464">Manganese</keyword>
<dbReference type="PANTHER" id="PTHR43782">
    <property type="entry name" value="ARGINASE"/>
    <property type="match status" value="1"/>
</dbReference>
<dbReference type="Proteomes" id="UP000583800">
    <property type="component" value="Unassembled WGS sequence"/>
</dbReference>
<dbReference type="GO" id="GO:0005829">
    <property type="term" value="C:cytosol"/>
    <property type="evidence" value="ECO:0007669"/>
    <property type="project" value="TreeGrafter"/>
</dbReference>
<name>A0A7X0C3X7_9ACTN</name>
<keyword evidence="6" id="KW-1185">Reference proteome</keyword>
<dbReference type="PROSITE" id="PS51409">
    <property type="entry name" value="ARGINASE_2"/>
    <property type="match status" value="1"/>
</dbReference>
<dbReference type="InterPro" id="IPR006035">
    <property type="entry name" value="Ureohydrolase"/>
</dbReference>
<dbReference type="Gene3D" id="3.40.800.10">
    <property type="entry name" value="Ureohydrolase domain"/>
    <property type="match status" value="1"/>
</dbReference>
<comment type="similarity">
    <text evidence="4">Belongs to the arginase family.</text>
</comment>
<evidence type="ECO:0000256" key="4">
    <source>
        <dbReference type="PROSITE-ProRule" id="PRU00742"/>
    </source>
</evidence>
<evidence type="ECO:0000256" key="3">
    <source>
        <dbReference type="ARBA" id="ARBA00023211"/>
    </source>
</evidence>
<keyword evidence="2" id="KW-0378">Hydrolase</keyword>
<evidence type="ECO:0000313" key="6">
    <source>
        <dbReference type="Proteomes" id="UP000583800"/>
    </source>
</evidence>
<gene>
    <name evidence="5" type="ORF">FHU36_004603</name>
</gene>
<dbReference type="AlphaFoldDB" id="A0A7X0C3X7"/>
<dbReference type="CDD" id="cd09999">
    <property type="entry name" value="Arginase-like_1"/>
    <property type="match status" value="1"/>
</dbReference>
<dbReference type="RefSeq" id="WP_185085892.1">
    <property type="nucleotide sequence ID" value="NZ_JACHJB010000002.1"/>
</dbReference>
<sequence length="277" mass="28270">MLDNPAVTPAVVTYQAPCGDHNDLAMTAAGTLGRALAERLAVPAQAVGVPAAVPEGAWEEALAAAGPDLAALADRYRSVFAAGHRPYGALSRCAAALATLPVVTARHPDAVVVWMDAHGDIHTPDTTGTGYLGGMALSGPLGWWDSGHGAGIGHGRAVLVGARDLDPAETAAVEGGRIACLPPGPGLAGELGEWLDGRPVYLHLDCDVLEPGIVPTDYRVPGGLKLDDLHAVCLAVAAASPLVGAEFAEYEGFDRATGRHVPPGELLDALSPLWAGM</sequence>
<dbReference type="InterPro" id="IPR023696">
    <property type="entry name" value="Ureohydrolase_dom_sf"/>
</dbReference>
<keyword evidence="1" id="KW-0479">Metal-binding</keyword>
<evidence type="ECO:0000256" key="1">
    <source>
        <dbReference type="ARBA" id="ARBA00022723"/>
    </source>
</evidence>
<comment type="caution">
    <text evidence="5">The sequence shown here is derived from an EMBL/GenBank/DDBJ whole genome shotgun (WGS) entry which is preliminary data.</text>
</comment>
<reference evidence="5 6" key="1">
    <citation type="submission" date="2020-08" db="EMBL/GenBank/DDBJ databases">
        <title>Sequencing the genomes of 1000 actinobacteria strains.</title>
        <authorList>
            <person name="Klenk H.-P."/>
        </authorList>
    </citation>
    <scope>NUCLEOTIDE SEQUENCE [LARGE SCALE GENOMIC DNA]</scope>
    <source>
        <strain evidence="5 6">DSM 45913</strain>
    </source>
</reference>
<dbReference type="SUPFAM" id="SSF52768">
    <property type="entry name" value="Arginase/deacetylase"/>
    <property type="match status" value="1"/>
</dbReference>
<protein>
    <submittedName>
        <fullName evidence="5">Arginase family enzyme</fullName>
    </submittedName>
</protein>
<accession>A0A7X0C3X7</accession>
<dbReference type="PANTHER" id="PTHR43782:SF3">
    <property type="entry name" value="ARGINASE"/>
    <property type="match status" value="1"/>
</dbReference>
<dbReference type="GO" id="GO:0030145">
    <property type="term" value="F:manganese ion binding"/>
    <property type="evidence" value="ECO:0007669"/>
    <property type="project" value="TreeGrafter"/>
</dbReference>
<dbReference type="Pfam" id="PF00491">
    <property type="entry name" value="Arginase"/>
    <property type="match status" value="1"/>
</dbReference>
<proteinExistence type="inferred from homology"/>
<dbReference type="GO" id="GO:0004053">
    <property type="term" value="F:arginase activity"/>
    <property type="evidence" value="ECO:0007669"/>
    <property type="project" value="TreeGrafter"/>
</dbReference>
<organism evidence="5 6">
    <name type="scientific">Nonomuraea muscovyensis</name>
    <dbReference type="NCBI Taxonomy" id="1124761"/>
    <lineage>
        <taxon>Bacteria</taxon>
        <taxon>Bacillati</taxon>
        <taxon>Actinomycetota</taxon>
        <taxon>Actinomycetes</taxon>
        <taxon>Streptosporangiales</taxon>
        <taxon>Streptosporangiaceae</taxon>
        <taxon>Nonomuraea</taxon>
    </lineage>
</organism>
<evidence type="ECO:0000313" key="5">
    <source>
        <dbReference type="EMBL" id="MBB6348058.1"/>
    </source>
</evidence>